<protein>
    <submittedName>
        <fullName evidence="3">RNA polymerase sigma factor</fullName>
    </submittedName>
</protein>
<comment type="caution">
    <text evidence="3">The sequence shown here is derived from an EMBL/GenBank/DDBJ whole genome shotgun (WGS) entry which is preliminary data.</text>
</comment>
<evidence type="ECO:0000259" key="2">
    <source>
        <dbReference type="Pfam" id="PF20239"/>
    </source>
</evidence>
<dbReference type="RefSeq" id="WP_378590740.1">
    <property type="nucleotide sequence ID" value="NZ_JBHSKD010000012.1"/>
</dbReference>
<dbReference type="SUPFAM" id="SSF88946">
    <property type="entry name" value="Sigma2 domain of RNA polymerase sigma factors"/>
    <property type="match status" value="1"/>
</dbReference>
<dbReference type="EMBL" id="JBHSKD010000012">
    <property type="protein sequence ID" value="MFC5177594.1"/>
    <property type="molecule type" value="Genomic_DNA"/>
</dbReference>
<feature type="domain" description="RNA polymerase sigma-70 region 2" evidence="1">
    <location>
        <begin position="3"/>
        <end position="52"/>
    </location>
</feature>
<dbReference type="PANTHER" id="PTHR47756">
    <property type="entry name" value="BLL6612 PROTEIN-RELATED"/>
    <property type="match status" value="1"/>
</dbReference>
<dbReference type="InterPro" id="IPR013324">
    <property type="entry name" value="RNA_pol_sigma_r3/r4-like"/>
</dbReference>
<evidence type="ECO:0000259" key="1">
    <source>
        <dbReference type="Pfam" id="PF04542"/>
    </source>
</evidence>
<dbReference type="Pfam" id="PF20239">
    <property type="entry name" value="DUF6596"/>
    <property type="match status" value="1"/>
</dbReference>
<feature type="domain" description="DUF6596" evidence="2">
    <location>
        <begin position="162"/>
        <end position="262"/>
    </location>
</feature>
<name>A0ABW0BJU1_9ACTN</name>
<organism evidence="3 4">
    <name type="scientific">Nocardioides taihuensis</name>
    <dbReference type="NCBI Taxonomy" id="1835606"/>
    <lineage>
        <taxon>Bacteria</taxon>
        <taxon>Bacillati</taxon>
        <taxon>Actinomycetota</taxon>
        <taxon>Actinomycetes</taxon>
        <taxon>Propionibacteriales</taxon>
        <taxon>Nocardioidaceae</taxon>
        <taxon>Nocardioides</taxon>
    </lineage>
</organism>
<evidence type="ECO:0000313" key="4">
    <source>
        <dbReference type="Proteomes" id="UP001596087"/>
    </source>
</evidence>
<dbReference type="SUPFAM" id="SSF88659">
    <property type="entry name" value="Sigma3 and sigma4 domains of RNA polymerase sigma factors"/>
    <property type="match status" value="1"/>
</dbReference>
<proteinExistence type="predicted"/>
<keyword evidence="4" id="KW-1185">Reference proteome</keyword>
<dbReference type="InterPro" id="IPR013325">
    <property type="entry name" value="RNA_pol_sigma_r2"/>
</dbReference>
<evidence type="ECO:0000313" key="3">
    <source>
        <dbReference type="EMBL" id="MFC5177594.1"/>
    </source>
</evidence>
<reference evidence="4" key="1">
    <citation type="journal article" date="2019" name="Int. J. Syst. Evol. Microbiol.">
        <title>The Global Catalogue of Microorganisms (GCM) 10K type strain sequencing project: providing services to taxonomists for standard genome sequencing and annotation.</title>
        <authorList>
            <consortium name="The Broad Institute Genomics Platform"/>
            <consortium name="The Broad Institute Genome Sequencing Center for Infectious Disease"/>
            <person name="Wu L."/>
            <person name="Ma J."/>
        </authorList>
    </citation>
    <scope>NUCLEOTIDE SEQUENCE [LARGE SCALE GENOMIC DNA]</scope>
    <source>
        <strain evidence="4">DFY41</strain>
    </source>
</reference>
<dbReference type="Proteomes" id="UP001596087">
    <property type="component" value="Unassembled WGS sequence"/>
</dbReference>
<dbReference type="PANTHER" id="PTHR47756:SF2">
    <property type="entry name" value="BLL6612 PROTEIN"/>
    <property type="match status" value="1"/>
</dbReference>
<dbReference type="Pfam" id="PF04542">
    <property type="entry name" value="Sigma70_r2"/>
    <property type="match status" value="1"/>
</dbReference>
<sequence length="394" mass="42910">MSRDLDVAEECVQEAYAAAMSTWPRDGVPANPTGWLVTAARRRAVDVVRREQVLRSKLPLLVVPEEDDAAGDGRALAPAEEEHAIRDETLRLVFLCCHPALAPEAQLALTLRLVCGVETRDLARLFVVPQPTMAARLTRAKRKIATARIPFRVPPEDEWAGRLQGVLGVVYLLLTAGHAVPSGPSLVRDELADRALHLARTLHDLVPDEPEVRGLLALLLVTRARRGTRVDDAGRLVPLADQDRVQWDAEAVAEADALVTGALRAGPPGRYTLQAAIALLHAQAPSYEETDWAQIVVLYDALLAAWPSPVVRLNRAVALAAARGPEAALVEVDLIERGGELAAFRYLPAVRADLLARLGRDADAARAFEQAIALADNEVERDHLRGRLEALRRP</sequence>
<dbReference type="Gene3D" id="1.10.1740.10">
    <property type="match status" value="1"/>
</dbReference>
<accession>A0ABW0BJU1</accession>
<dbReference type="InterPro" id="IPR046531">
    <property type="entry name" value="DUF6596"/>
</dbReference>
<dbReference type="InterPro" id="IPR007627">
    <property type="entry name" value="RNA_pol_sigma70_r2"/>
</dbReference>
<gene>
    <name evidence="3" type="ORF">ACFPGP_12985</name>
</gene>